<feature type="transmembrane region" description="Helical" evidence="6">
    <location>
        <begin position="330"/>
        <end position="350"/>
    </location>
</feature>
<evidence type="ECO:0000313" key="8">
    <source>
        <dbReference type="EMBL" id="SNY62854.1"/>
    </source>
</evidence>
<feature type="transmembrane region" description="Helical" evidence="6">
    <location>
        <begin position="224"/>
        <end position="243"/>
    </location>
</feature>
<dbReference type="InterPro" id="IPR011701">
    <property type="entry name" value="MFS"/>
</dbReference>
<feature type="transmembrane region" description="Helical" evidence="6">
    <location>
        <begin position="460"/>
        <end position="478"/>
    </location>
</feature>
<dbReference type="CDD" id="cd17321">
    <property type="entry name" value="MFS_MMR_MDR_like"/>
    <property type="match status" value="1"/>
</dbReference>
<dbReference type="PANTHER" id="PTHR42718:SF39">
    <property type="entry name" value="ACTINORHODIN TRANSPORTER-RELATED"/>
    <property type="match status" value="1"/>
</dbReference>
<keyword evidence="4 6" id="KW-0472">Membrane</keyword>
<reference evidence="8 9" key="1">
    <citation type="submission" date="2017-09" db="EMBL/GenBank/DDBJ databases">
        <authorList>
            <person name="Ehlers B."/>
            <person name="Leendertz F.H."/>
        </authorList>
    </citation>
    <scope>NUCLEOTIDE SEQUENCE [LARGE SCALE GENOMIC DNA]</scope>
    <source>
        <strain evidence="8 9">CGMCC 4.6857</strain>
    </source>
</reference>
<feature type="transmembrane region" description="Helical" evidence="6">
    <location>
        <begin position="249"/>
        <end position="270"/>
    </location>
</feature>
<keyword evidence="9" id="KW-1185">Reference proteome</keyword>
<sequence length="483" mass="48499">MVATLPVMSTHTSPAGTAVSGPPSVDGRRASIALLVVLFASFMDLLDVTIVTVAASGIAADLGAGEAQLQWTVAAYTLALGSGLITGGRVGDAYGRRRVFLVALACFAVASAACALAPTAGALIVLRAVQGLAGGFMVPQVFGIIRSSFAPAAMAKAFGAYGAVQGLAAVAGPLLGGALVDADLWGLGWRTVFWINIPVAVAALVLGIRVLPESTAPERARLDVAGAALSAGAVVLVLLPLVQGRDWGWPWWGWVLLVAGLSLLAGFVAYERRVANRGGQPILDPALLTVRPFTAGLAASVLFFGALASFFLVLSIYLQSETGRSAWQTGLVILPYAIGSMLTSGAGVALAAKAGRALLVTGSLMLAASQGLLWLLVRDGGTPGYWPLAGALFLGGLGLGLAAPILVTVVLAGVPGRQAGAAGGVLSTVTQIGGAAGVAVLGAVFFSAPDGLARVMPWQVAAYLLAALVMLALPRTAAAPGPG</sequence>
<feature type="transmembrane region" description="Helical" evidence="6">
    <location>
        <begin position="32"/>
        <end position="57"/>
    </location>
</feature>
<evidence type="ECO:0000256" key="1">
    <source>
        <dbReference type="ARBA" id="ARBA00004651"/>
    </source>
</evidence>
<feature type="transmembrane region" description="Helical" evidence="6">
    <location>
        <begin position="357"/>
        <end position="377"/>
    </location>
</feature>
<proteinExistence type="predicted"/>
<evidence type="ECO:0000313" key="9">
    <source>
        <dbReference type="Proteomes" id="UP000219612"/>
    </source>
</evidence>
<dbReference type="Proteomes" id="UP000219612">
    <property type="component" value="Unassembled WGS sequence"/>
</dbReference>
<feature type="transmembrane region" description="Helical" evidence="6">
    <location>
        <begin position="297"/>
        <end position="318"/>
    </location>
</feature>
<organism evidence="8 9">
    <name type="scientific">Paractinoplanes atraurantiacus</name>
    <dbReference type="NCBI Taxonomy" id="1036182"/>
    <lineage>
        <taxon>Bacteria</taxon>
        <taxon>Bacillati</taxon>
        <taxon>Actinomycetota</taxon>
        <taxon>Actinomycetes</taxon>
        <taxon>Micromonosporales</taxon>
        <taxon>Micromonosporaceae</taxon>
        <taxon>Paractinoplanes</taxon>
    </lineage>
</organism>
<keyword evidence="2 6" id="KW-0812">Transmembrane</keyword>
<dbReference type="AlphaFoldDB" id="A0A285JRB2"/>
<evidence type="ECO:0000256" key="5">
    <source>
        <dbReference type="SAM" id="MobiDB-lite"/>
    </source>
</evidence>
<dbReference type="InterPro" id="IPR020846">
    <property type="entry name" value="MFS_dom"/>
</dbReference>
<keyword evidence="3 6" id="KW-1133">Transmembrane helix</keyword>
<dbReference type="GO" id="GO:0005886">
    <property type="term" value="C:plasma membrane"/>
    <property type="evidence" value="ECO:0007669"/>
    <property type="project" value="UniProtKB-SubCell"/>
</dbReference>
<dbReference type="InterPro" id="IPR036259">
    <property type="entry name" value="MFS_trans_sf"/>
</dbReference>
<feature type="transmembrane region" description="Helical" evidence="6">
    <location>
        <begin position="124"/>
        <end position="145"/>
    </location>
</feature>
<dbReference type="EMBL" id="OBDY01000024">
    <property type="protein sequence ID" value="SNY62854.1"/>
    <property type="molecule type" value="Genomic_DNA"/>
</dbReference>
<feature type="transmembrane region" description="Helical" evidence="6">
    <location>
        <begin position="389"/>
        <end position="412"/>
    </location>
</feature>
<feature type="transmembrane region" description="Helical" evidence="6">
    <location>
        <begin position="192"/>
        <end position="212"/>
    </location>
</feature>
<feature type="transmembrane region" description="Helical" evidence="6">
    <location>
        <begin position="99"/>
        <end position="118"/>
    </location>
</feature>
<name>A0A285JRB2_9ACTN</name>
<evidence type="ECO:0000256" key="3">
    <source>
        <dbReference type="ARBA" id="ARBA00022989"/>
    </source>
</evidence>
<comment type="subcellular location">
    <subcellularLocation>
        <location evidence="1">Cell membrane</location>
        <topology evidence="1">Multi-pass membrane protein</topology>
    </subcellularLocation>
</comment>
<evidence type="ECO:0000256" key="4">
    <source>
        <dbReference type="ARBA" id="ARBA00023136"/>
    </source>
</evidence>
<dbReference type="Gene3D" id="1.20.1250.20">
    <property type="entry name" value="MFS general substrate transporter like domains"/>
    <property type="match status" value="1"/>
</dbReference>
<dbReference type="Pfam" id="PF07690">
    <property type="entry name" value="MFS_1"/>
    <property type="match status" value="2"/>
</dbReference>
<dbReference type="PANTHER" id="PTHR42718">
    <property type="entry name" value="MAJOR FACILITATOR SUPERFAMILY MULTIDRUG TRANSPORTER MFSC"/>
    <property type="match status" value="1"/>
</dbReference>
<feature type="region of interest" description="Disordered" evidence="5">
    <location>
        <begin position="1"/>
        <end position="24"/>
    </location>
</feature>
<feature type="domain" description="Major facilitator superfamily (MFS) profile" evidence="7">
    <location>
        <begin position="33"/>
        <end position="477"/>
    </location>
</feature>
<gene>
    <name evidence="8" type="ORF">SAMN05421748_12453</name>
</gene>
<feature type="transmembrane region" description="Helical" evidence="6">
    <location>
        <begin position="69"/>
        <end position="87"/>
    </location>
</feature>
<evidence type="ECO:0000256" key="6">
    <source>
        <dbReference type="SAM" id="Phobius"/>
    </source>
</evidence>
<protein>
    <submittedName>
        <fullName evidence="8">Drug resistance transporter, EmrB/QacA subfamily</fullName>
    </submittedName>
</protein>
<dbReference type="PROSITE" id="PS50850">
    <property type="entry name" value="MFS"/>
    <property type="match status" value="1"/>
</dbReference>
<dbReference type="SUPFAM" id="SSF103473">
    <property type="entry name" value="MFS general substrate transporter"/>
    <property type="match status" value="2"/>
</dbReference>
<feature type="transmembrane region" description="Helical" evidence="6">
    <location>
        <begin position="157"/>
        <end position="180"/>
    </location>
</feature>
<accession>A0A285JRB2</accession>
<dbReference type="GO" id="GO:0022857">
    <property type="term" value="F:transmembrane transporter activity"/>
    <property type="evidence" value="ECO:0007669"/>
    <property type="project" value="InterPro"/>
</dbReference>
<evidence type="ECO:0000259" key="7">
    <source>
        <dbReference type="PROSITE" id="PS50850"/>
    </source>
</evidence>
<dbReference type="Gene3D" id="1.20.1720.10">
    <property type="entry name" value="Multidrug resistance protein D"/>
    <property type="match status" value="1"/>
</dbReference>
<evidence type="ECO:0000256" key="2">
    <source>
        <dbReference type="ARBA" id="ARBA00022692"/>
    </source>
</evidence>
<feature type="transmembrane region" description="Helical" evidence="6">
    <location>
        <begin position="424"/>
        <end position="448"/>
    </location>
</feature>